<protein>
    <submittedName>
        <fullName evidence="1">Starch-binding associating with outer membrane</fullName>
    </submittedName>
</protein>
<dbReference type="RefSeq" id="WP_092543694.1">
    <property type="nucleotide sequence ID" value="NZ_FOKV01000007.1"/>
</dbReference>
<dbReference type="OrthoDB" id="725917at2"/>
<gene>
    <name evidence="1" type="ORF">SAMN04487907_10717</name>
</gene>
<dbReference type="Proteomes" id="UP000199438">
    <property type="component" value="Unassembled WGS sequence"/>
</dbReference>
<sequence length="491" mass="55915">MKKLVIYTLIILLGFITKSCQDLDELNENPNNVSQTHPQLLLTEISVEAFQVTGTSPLYASRMLIQTGEENDYQYFKWGNGSFGEFNDLRQITKMIEEAERIGSPNYIAIGKFFRAYYFYQLSLRFGDIPYSEALKGESEDDFQPSYDSQEIVFEGIITELDEAASMIEEDVAIEGDIIFNGDARKWLKLINAYELKLLISLSNKTTAGSINIVSKFQEVYSRGIIISSLEDNAQLVFQDQQDSRYTEFNSSSYGSSMYMSATYIDLLKQLKDPRLFIVAEQTSSAASQGLDINNFDSYNGGSPSENYSVINETLVASGNISKVNARYYTNPTTEPHNILSYWEVEFILAEASLRGWINDQPAAHFENAIRANFEFYRSNASAYSEYLSVEEVEEYISQAALGLEGTEEEQLESIISQKYIATFLQAGWSQYYDYLRTGYPEFDYPTGQTPPYRFVYPVEEYNNNTKNLEAAINAQFGGNDGIRQLPWWLD</sequence>
<proteinExistence type="predicted"/>
<dbReference type="SUPFAM" id="SSF48452">
    <property type="entry name" value="TPR-like"/>
    <property type="match status" value="1"/>
</dbReference>
<keyword evidence="2" id="KW-1185">Reference proteome</keyword>
<evidence type="ECO:0000313" key="2">
    <source>
        <dbReference type="Proteomes" id="UP000199438"/>
    </source>
</evidence>
<reference evidence="2" key="1">
    <citation type="submission" date="2016-10" db="EMBL/GenBank/DDBJ databases">
        <authorList>
            <person name="Varghese N."/>
            <person name="Submissions S."/>
        </authorList>
    </citation>
    <scope>NUCLEOTIDE SEQUENCE [LARGE SCALE GENOMIC DNA]</scope>
    <source>
        <strain evidence="2">DSM 24499</strain>
    </source>
</reference>
<evidence type="ECO:0000313" key="1">
    <source>
        <dbReference type="EMBL" id="SFC67170.1"/>
    </source>
</evidence>
<dbReference type="InterPro" id="IPR041662">
    <property type="entry name" value="SusD-like_2"/>
</dbReference>
<dbReference type="InterPro" id="IPR011990">
    <property type="entry name" value="TPR-like_helical_dom_sf"/>
</dbReference>
<dbReference type="EMBL" id="FOKV01000007">
    <property type="protein sequence ID" value="SFC67170.1"/>
    <property type="molecule type" value="Genomic_DNA"/>
</dbReference>
<organism evidence="1 2">
    <name type="scientific">Zunongwangia mangrovi</name>
    <dbReference type="NCBI Taxonomy" id="1334022"/>
    <lineage>
        <taxon>Bacteria</taxon>
        <taxon>Pseudomonadati</taxon>
        <taxon>Bacteroidota</taxon>
        <taxon>Flavobacteriia</taxon>
        <taxon>Flavobacteriales</taxon>
        <taxon>Flavobacteriaceae</taxon>
        <taxon>Zunongwangia</taxon>
    </lineage>
</organism>
<dbReference type="AlphaFoldDB" id="A0A1I1LCB5"/>
<name>A0A1I1LCB5_9FLAO</name>
<accession>A0A1I1LCB5</accession>
<dbReference type="Gene3D" id="1.25.40.390">
    <property type="match status" value="1"/>
</dbReference>
<dbReference type="Pfam" id="PF12771">
    <property type="entry name" value="SusD-like_2"/>
    <property type="match status" value="1"/>
</dbReference>
<dbReference type="STRING" id="1334022.SAMN04487907_10717"/>